<evidence type="ECO:0000313" key="5">
    <source>
        <dbReference type="EMBL" id="MBC9798101.1"/>
    </source>
</evidence>
<feature type="domain" description="Dienelactone hydrolase" evidence="3">
    <location>
        <begin position="199"/>
        <end position="259"/>
    </location>
</feature>
<dbReference type="SUPFAM" id="SSF53474">
    <property type="entry name" value="alpha/beta-Hydrolases"/>
    <property type="match status" value="1"/>
</dbReference>
<dbReference type="Proteomes" id="UP000653730">
    <property type="component" value="Unassembled WGS sequence"/>
</dbReference>
<dbReference type="Pfam" id="PF01738">
    <property type="entry name" value="DLH"/>
    <property type="match status" value="1"/>
</dbReference>
<comment type="caution">
    <text evidence="5">The sequence shown here is derived from an EMBL/GenBank/DDBJ whole genome shotgun (WGS) entry which is preliminary data.</text>
</comment>
<protein>
    <submittedName>
        <fullName evidence="5">Alpha/beta hydrolase</fullName>
    </submittedName>
</protein>
<dbReference type="Pfam" id="PF20434">
    <property type="entry name" value="BD-FAE"/>
    <property type="match status" value="1"/>
</dbReference>
<name>A0A926Q5F4_9FLAO</name>
<sequence>MGNTTKSGAVLLFVALFAVMQIRAQSFTYDREEFYKKTPQRALKISFVYPGKWKERTDWPLVVFFHGGGWNSGKIGQFAPYAEYFAEKGMVCALVQYRLKKTDGTDPIASLMDAKSAIRYLKTNSAKYRIDPEKIVASGGSAGGHLAAAVELVKDFNDVGDDLSVNTRVAALVLFNPVVDNGPDGYGYERLGERYRKFSPFHQDKKGMADVLVMVGTKDKLIPVKTMEDFCNDIENSGGNCTLVLYEGEGHGFFNIARKNGRYFRETRDEMEKFLRERKFF</sequence>
<keyword evidence="6" id="KW-1185">Reference proteome</keyword>
<dbReference type="Gene3D" id="3.40.50.1820">
    <property type="entry name" value="alpha/beta hydrolase"/>
    <property type="match status" value="1"/>
</dbReference>
<dbReference type="InterPro" id="IPR049492">
    <property type="entry name" value="BD-FAE-like_dom"/>
</dbReference>
<dbReference type="EMBL" id="JACVDC010000089">
    <property type="protein sequence ID" value="MBC9798101.1"/>
    <property type="molecule type" value="Genomic_DNA"/>
</dbReference>
<proteinExistence type="inferred from homology"/>
<evidence type="ECO:0000259" key="3">
    <source>
        <dbReference type="Pfam" id="PF01738"/>
    </source>
</evidence>
<dbReference type="AlphaFoldDB" id="A0A926Q5F4"/>
<accession>A0A926Q5F4</accession>
<gene>
    <name evidence="5" type="ORF">IBL28_19175</name>
</gene>
<evidence type="ECO:0000256" key="1">
    <source>
        <dbReference type="ARBA" id="ARBA00010515"/>
    </source>
</evidence>
<evidence type="ECO:0000259" key="4">
    <source>
        <dbReference type="Pfam" id="PF20434"/>
    </source>
</evidence>
<dbReference type="InterPro" id="IPR029058">
    <property type="entry name" value="AB_hydrolase_fold"/>
</dbReference>
<dbReference type="InterPro" id="IPR050300">
    <property type="entry name" value="GDXG_lipolytic_enzyme"/>
</dbReference>
<evidence type="ECO:0000256" key="2">
    <source>
        <dbReference type="ARBA" id="ARBA00022801"/>
    </source>
</evidence>
<dbReference type="GO" id="GO:0004806">
    <property type="term" value="F:triacylglycerol lipase activity"/>
    <property type="evidence" value="ECO:0007669"/>
    <property type="project" value="TreeGrafter"/>
</dbReference>
<evidence type="ECO:0000313" key="6">
    <source>
        <dbReference type="Proteomes" id="UP000653730"/>
    </source>
</evidence>
<comment type="similarity">
    <text evidence="1">Belongs to the 'GDXG' lipolytic enzyme family.</text>
</comment>
<dbReference type="PANTHER" id="PTHR48081">
    <property type="entry name" value="AB HYDROLASE SUPERFAMILY PROTEIN C4A8.06C"/>
    <property type="match status" value="1"/>
</dbReference>
<dbReference type="InterPro" id="IPR002925">
    <property type="entry name" value="Dienelactn_hydro"/>
</dbReference>
<dbReference type="RefSeq" id="WP_187967228.1">
    <property type="nucleotide sequence ID" value="NZ_JACVDC010000089.1"/>
</dbReference>
<reference evidence="5 6" key="1">
    <citation type="submission" date="2020-09" db="EMBL/GenBank/DDBJ databases">
        <title>Sinomicrobium weinanense sp. nov., a halophilic bacteria isolated from saline-alkali soil.</title>
        <authorList>
            <person name="Wu P."/>
            <person name="Ren H."/>
            <person name="Mei Y."/>
            <person name="Liang Y."/>
            <person name="Chen Z."/>
        </authorList>
    </citation>
    <scope>NUCLEOTIDE SEQUENCE [LARGE SCALE GENOMIC DNA]</scope>
    <source>
        <strain evidence="5 6">FJxs</strain>
    </source>
</reference>
<feature type="domain" description="BD-FAE-like" evidence="4">
    <location>
        <begin position="55"/>
        <end position="163"/>
    </location>
</feature>
<keyword evidence="2 5" id="KW-0378">Hydrolase</keyword>
<dbReference type="PANTHER" id="PTHR48081:SF30">
    <property type="entry name" value="ACETYL-HYDROLASE LIPR-RELATED"/>
    <property type="match status" value="1"/>
</dbReference>
<organism evidence="5 6">
    <name type="scientific">Sinomicrobium weinanense</name>
    <dbReference type="NCBI Taxonomy" id="2842200"/>
    <lineage>
        <taxon>Bacteria</taxon>
        <taxon>Pseudomonadati</taxon>
        <taxon>Bacteroidota</taxon>
        <taxon>Flavobacteriia</taxon>
        <taxon>Flavobacteriales</taxon>
        <taxon>Flavobacteriaceae</taxon>
        <taxon>Sinomicrobium</taxon>
    </lineage>
</organism>